<dbReference type="InterPro" id="IPR019546">
    <property type="entry name" value="TAT_signal_bac_arc"/>
</dbReference>
<evidence type="ECO:0000259" key="1">
    <source>
        <dbReference type="Pfam" id="PF01261"/>
    </source>
</evidence>
<dbReference type="GO" id="GO:0016853">
    <property type="term" value="F:isomerase activity"/>
    <property type="evidence" value="ECO:0007669"/>
    <property type="project" value="UniProtKB-KW"/>
</dbReference>
<dbReference type="AlphaFoldDB" id="A0A372P0V2"/>
<dbReference type="OrthoDB" id="9798407at2"/>
<protein>
    <submittedName>
        <fullName evidence="2">Sugar phosphate isomerase/epimerase</fullName>
    </submittedName>
</protein>
<feature type="domain" description="Xylose isomerase-like TIM barrel" evidence="1">
    <location>
        <begin position="68"/>
        <end position="291"/>
    </location>
</feature>
<keyword evidence="3" id="KW-1185">Reference proteome</keyword>
<dbReference type="NCBIfam" id="TIGR01409">
    <property type="entry name" value="TAT_signal_seq"/>
    <property type="match status" value="1"/>
</dbReference>
<dbReference type="InterPro" id="IPR006311">
    <property type="entry name" value="TAT_signal"/>
</dbReference>
<dbReference type="PANTHER" id="PTHR12110:SF41">
    <property type="entry name" value="INOSOSE DEHYDRATASE"/>
    <property type="match status" value="1"/>
</dbReference>
<reference evidence="2 3" key="1">
    <citation type="submission" date="2018-08" db="EMBL/GenBank/DDBJ databases">
        <title>Mucilaginibacter sp. MYSH2.</title>
        <authorList>
            <person name="Seo T."/>
        </authorList>
    </citation>
    <scope>NUCLEOTIDE SEQUENCE [LARGE SCALE GENOMIC DNA]</scope>
    <source>
        <strain evidence="2 3">MYSH2</strain>
    </source>
</reference>
<dbReference type="EMBL" id="QWDC01000001">
    <property type="protein sequence ID" value="RFZ95754.1"/>
    <property type="molecule type" value="Genomic_DNA"/>
</dbReference>
<dbReference type="RefSeq" id="WP_117391304.1">
    <property type="nucleotide sequence ID" value="NZ_QWDC01000001.1"/>
</dbReference>
<evidence type="ECO:0000313" key="2">
    <source>
        <dbReference type="EMBL" id="RFZ95754.1"/>
    </source>
</evidence>
<dbReference type="InterPro" id="IPR050312">
    <property type="entry name" value="IolE/XylAMocC-like"/>
</dbReference>
<dbReference type="SUPFAM" id="SSF51658">
    <property type="entry name" value="Xylose isomerase-like"/>
    <property type="match status" value="1"/>
</dbReference>
<dbReference type="Gene3D" id="3.20.20.150">
    <property type="entry name" value="Divalent-metal-dependent TIM barrel enzymes"/>
    <property type="match status" value="1"/>
</dbReference>
<gene>
    <name evidence="2" type="ORF">D0C36_00045</name>
</gene>
<proteinExistence type="predicted"/>
<dbReference type="Proteomes" id="UP000264217">
    <property type="component" value="Unassembled WGS sequence"/>
</dbReference>
<dbReference type="InterPro" id="IPR013022">
    <property type="entry name" value="Xyl_isomerase-like_TIM-brl"/>
</dbReference>
<sequence>MITTRRDFIKTIGGASAVMLAGATPLDAFAGGKNEVILSGHLWVYASKYPPDWNCNPILETVFSDFKYAGFRGLEVMESNLRGNDAVPKFKELIDKYKLPVTGASYYGDMWDKNQAPRIMDDITMVIERLGQLKANNIGITVGVAQRRKTEEELDHQAEMVKQILKVCAKNNIEGNLHNHTFEVADGMHDLKGTLARIPDVKLGPDLNWLIRGGVDPVWFIETYGHQMTYMHLRDQYANGKWTEYLGQGVTDFKAIAKALKKVNFKGRAAIELAFDSDPVNPIKENLKTSRQYVKKVFGW</sequence>
<comment type="caution">
    <text evidence="2">The sequence shown here is derived from an EMBL/GenBank/DDBJ whole genome shotgun (WGS) entry which is preliminary data.</text>
</comment>
<name>A0A372P0V2_9SPHI</name>
<dbReference type="PANTHER" id="PTHR12110">
    <property type="entry name" value="HYDROXYPYRUVATE ISOMERASE"/>
    <property type="match status" value="1"/>
</dbReference>
<accession>A0A372P0V2</accession>
<dbReference type="InterPro" id="IPR036237">
    <property type="entry name" value="Xyl_isomerase-like_sf"/>
</dbReference>
<dbReference type="PROSITE" id="PS51318">
    <property type="entry name" value="TAT"/>
    <property type="match status" value="1"/>
</dbReference>
<keyword evidence="2" id="KW-0413">Isomerase</keyword>
<dbReference type="Pfam" id="PF01261">
    <property type="entry name" value="AP_endonuc_2"/>
    <property type="match status" value="1"/>
</dbReference>
<evidence type="ECO:0000313" key="3">
    <source>
        <dbReference type="Proteomes" id="UP000264217"/>
    </source>
</evidence>
<organism evidence="2 3">
    <name type="scientific">Mucilaginibacter conchicola</name>
    <dbReference type="NCBI Taxonomy" id="2303333"/>
    <lineage>
        <taxon>Bacteria</taxon>
        <taxon>Pseudomonadati</taxon>
        <taxon>Bacteroidota</taxon>
        <taxon>Sphingobacteriia</taxon>
        <taxon>Sphingobacteriales</taxon>
        <taxon>Sphingobacteriaceae</taxon>
        <taxon>Mucilaginibacter</taxon>
    </lineage>
</organism>